<feature type="region of interest" description="Disordered" evidence="1">
    <location>
        <begin position="89"/>
        <end position="113"/>
    </location>
</feature>
<protein>
    <submittedName>
        <fullName evidence="3">Small CPxCG-related zinc finger protein</fullName>
    </submittedName>
</protein>
<organism evidence="3 4">
    <name type="scientific">Halobacterium hubeiense</name>
    <dbReference type="NCBI Taxonomy" id="1407499"/>
    <lineage>
        <taxon>Archaea</taxon>
        <taxon>Methanobacteriati</taxon>
        <taxon>Methanobacteriota</taxon>
        <taxon>Stenosarchaea group</taxon>
        <taxon>Halobacteria</taxon>
        <taxon>Halobacteriales</taxon>
        <taxon>Halobacteriaceae</taxon>
        <taxon>Halobacterium</taxon>
    </lineage>
</organism>
<evidence type="ECO:0000313" key="4">
    <source>
        <dbReference type="Proteomes" id="UP000066737"/>
    </source>
</evidence>
<reference evidence="4" key="1">
    <citation type="journal article" date="2016" name="Environ. Microbiol.">
        <title>The complete genome of a viable archaeum isolated from 123-million-year-old rock salt.</title>
        <authorList>
            <person name="Jaakkola S.T."/>
            <person name="Pfeiffer F."/>
            <person name="Ravantti J.J."/>
            <person name="Guo Q."/>
            <person name="Liu Y."/>
            <person name="Chen X."/>
            <person name="Ma H."/>
            <person name="Yang C."/>
            <person name="Oksanen H.M."/>
            <person name="Bamford D.H."/>
        </authorList>
    </citation>
    <scope>NUCLEOTIDE SEQUENCE</scope>
    <source>
        <strain evidence="4">JI20-1</strain>
    </source>
</reference>
<dbReference type="InterPro" id="IPR013087">
    <property type="entry name" value="Znf_C2H2_type"/>
</dbReference>
<name>A0A0U5H374_9EURY</name>
<dbReference type="Pfam" id="PF24446">
    <property type="entry name" value="DUF7565"/>
    <property type="match status" value="1"/>
</dbReference>
<dbReference type="STRING" id="1407499.HHUB_1223"/>
<dbReference type="InterPro" id="IPR055987">
    <property type="entry name" value="DUF7565"/>
</dbReference>
<dbReference type="Proteomes" id="UP000066737">
    <property type="component" value="Chromosome I"/>
</dbReference>
<dbReference type="GeneID" id="26657915"/>
<accession>A0A0U5H374</accession>
<gene>
    <name evidence="3" type="ORF">HHUB_1223</name>
</gene>
<dbReference type="RefSeq" id="WP_059055381.1">
    <property type="nucleotide sequence ID" value="NZ_CEML01000015.1"/>
</dbReference>
<evidence type="ECO:0000313" key="3">
    <source>
        <dbReference type="EMBL" id="CQH46428.1"/>
    </source>
</evidence>
<dbReference type="OrthoDB" id="311125at2157"/>
<dbReference type="AlphaFoldDB" id="A0A0U5H374"/>
<sequence length="113" mass="12334">MSAWECGIVDCGIVFDTVEALLAHQVTDHASHECEICGGHVPEGYFAIKHAFHKHTRAEYVRFYDADAAAVRRRERILDAVTTAVDPAALDDQLDDADRAPPTDDGGTNLLSP</sequence>
<dbReference type="KEGG" id="hhb:Hhub_1223"/>
<evidence type="ECO:0000256" key="1">
    <source>
        <dbReference type="SAM" id="MobiDB-lite"/>
    </source>
</evidence>
<keyword evidence="4" id="KW-1185">Reference proteome</keyword>
<proteinExistence type="predicted"/>
<dbReference type="PROSITE" id="PS00028">
    <property type="entry name" value="ZINC_FINGER_C2H2_1"/>
    <property type="match status" value="1"/>
</dbReference>
<feature type="domain" description="C2H2-type" evidence="2">
    <location>
        <begin position="6"/>
        <end position="29"/>
    </location>
</feature>
<evidence type="ECO:0000259" key="2">
    <source>
        <dbReference type="PROSITE" id="PS00028"/>
    </source>
</evidence>
<dbReference type="EMBL" id="LN831302">
    <property type="protein sequence ID" value="CQH46428.1"/>
    <property type="molecule type" value="Genomic_DNA"/>
</dbReference>